<gene>
    <name evidence="4" type="ORF">A2663_03750</name>
</gene>
<evidence type="ECO:0000313" key="5">
    <source>
        <dbReference type="Proteomes" id="UP000178432"/>
    </source>
</evidence>
<organism evidence="4 5">
    <name type="scientific">Candidatus Buchananbacteria bacterium RIFCSPHIGHO2_01_FULL_46_12</name>
    <dbReference type="NCBI Taxonomy" id="1797536"/>
    <lineage>
        <taxon>Bacteria</taxon>
        <taxon>Candidatus Buchananiibacteriota</taxon>
    </lineage>
</organism>
<dbReference type="InterPro" id="IPR012327">
    <property type="entry name" value="MeTrfase_D12"/>
</dbReference>
<reference evidence="4 5" key="1">
    <citation type="journal article" date="2016" name="Nat. Commun.">
        <title>Thousands of microbial genomes shed light on interconnected biogeochemical processes in an aquifer system.</title>
        <authorList>
            <person name="Anantharaman K."/>
            <person name="Brown C.T."/>
            <person name="Hug L.A."/>
            <person name="Sharon I."/>
            <person name="Castelle C.J."/>
            <person name="Probst A.J."/>
            <person name="Thomas B.C."/>
            <person name="Singh A."/>
            <person name="Wilkins M.J."/>
            <person name="Karaoz U."/>
            <person name="Brodie E.L."/>
            <person name="Williams K.H."/>
            <person name="Hubbard S.S."/>
            <person name="Banfield J.F."/>
        </authorList>
    </citation>
    <scope>NUCLEOTIDE SEQUENCE [LARGE SCALE GENOMIC DNA]</scope>
</reference>
<evidence type="ECO:0000256" key="1">
    <source>
        <dbReference type="ARBA" id="ARBA00022603"/>
    </source>
</evidence>
<dbReference type="GO" id="GO:0009307">
    <property type="term" value="P:DNA restriction-modification system"/>
    <property type="evidence" value="ECO:0007669"/>
    <property type="project" value="InterPro"/>
</dbReference>
<proteinExistence type="predicted"/>
<dbReference type="GO" id="GO:0009007">
    <property type="term" value="F:site-specific DNA-methyltransferase (adenine-specific) activity"/>
    <property type="evidence" value="ECO:0007669"/>
    <property type="project" value="UniProtKB-EC"/>
</dbReference>
<evidence type="ECO:0000256" key="2">
    <source>
        <dbReference type="ARBA" id="ARBA00022679"/>
    </source>
</evidence>
<protein>
    <recommendedName>
        <fullName evidence="6">DNA methylase N-4/N-6 domain-containing protein</fullName>
    </recommendedName>
</protein>
<dbReference type="Proteomes" id="UP000178432">
    <property type="component" value="Unassembled WGS sequence"/>
</dbReference>
<dbReference type="EMBL" id="MHIF01000006">
    <property type="protein sequence ID" value="OGY49026.1"/>
    <property type="molecule type" value="Genomic_DNA"/>
</dbReference>
<dbReference type="InterPro" id="IPR029063">
    <property type="entry name" value="SAM-dependent_MTases_sf"/>
</dbReference>
<dbReference type="Pfam" id="PF02086">
    <property type="entry name" value="MethyltransfD12"/>
    <property type="match status" value="1"/>
</dbReference>
<comment type="caution">
    <text evidence="4">The sequence shown here is derived from an EMBL/GenBank/DDBJ whole genome shotgun (WGS) entry which is preliminary data.</text>
</comment>
<keyword evidence="3" id="KW-0949">S-adenosyl-L-methionine</keyword>
<dbReference type="SUPFAM" id="SSF53335">
    <property type="entry name" value="S-adenosyl-L-methionine-dependent methyltransferases"/>
    <property type="match status" value="1"/>
</dbReference>
<accession>A0A1G1YB37</accession>
<keyword evidence="2" id="KW-0808">Transferase</keyword>
<dbReference type="GO" id="GO:0032259">
    <property type="term" value="P:methylation"/>
    <property type="evidence" value="ECO:0007669"/>
    <property type="project" value="UniProtKB-KW"/>
</dbReference>
<sequence>MQGVLFKLPEIIRKVYDIKAEKINEDYFYKPQENGGYLQLHNRRYIGNKHKLTEWIFSIITKECSGDSFADVFAGTGVVSAVAIKHFEKI</sequence>
<name>A0A1G1YB37_9BACT</name>
<dbReference type="AlphaFoldDB" id="A0A1G1YB37"/>
<evidence type="ECO:0000256" key="3">
    <source>
        <dbReference type="ARBA" id="ARBA00022691"/>
    </source>
</evidence>
<evidence type="ECO:0000313" key="4">
    <source>
        <dbReference type="EMBL" id="OGY49026.1"/>
    </source>
</evidence>
<keyword evidence="1" id="KW-0489">Methyltransferase</keyword>
<dbReference type="Gene3D" id="3.40.50.150">
    <property type="entry name" value="Vaccinia Virus protein VP39"/>
    <property type="match status" value="1"/>
</dbReference>
<evidence type="ECO:0008006" key="6">
    <source>
        <dbReference type="Google" id="ProtNLM"/>
    </source>
</evidence>